<reference evidence="2" key="1">
    <citation type="journal article" date="2014" name="Front. Microbiol.">
        <title>High frequency of phylogenetically diverse reductive dehalogenase-homologous genes in deep subseafloor sedimentary metagenomes.</title>
        <authorList>
            <person name="Kawai M."/>
            <person name="Futagami T."/>
            <person name="Toyoda A."/>
            <person name="Takaki Y."/>
            <person name="Nishi S."/>
            <person name="Hori S."/>
            <person name="Arai W."/>
            <person name="Tsubouchi T."/>
            <person name="Morono Y."/>
            <person name="Uchiyama I."/>
            <person name="Ito T."/>
            <person name="Fujiyama A."/>
            <person name="Inagaki F."/>
            <person name="Takami H."/>
        </authorList>
    </citation>
    <scope>NUCLEOTIDE SEQUENCE</scope>
    <source>
        <strain evidence="2">Expedition CK06-06</strain>
    </source>
</reference>
<evidence type="ECO:0000313" key="2">
    <source>
        <dbReference type="EMBL" id="GAG25129.1"/>
    </source>
</evidence>
<evidence type="ECO:0000259" key="1">
    <source>
        <dbReference type="Pfam" id="PF13701"/>
    </source>
</evidence>
<protein>
    <recommendedName>
        <fullName evidence="1">Transposase DDE domain-containing protein</fullName>
    </recommendedName>
</protein>
<comment type="caution">
    <text evidence="2">The sequence shown here is derived from an EMBL/GenBank/DDBJ whole genome shotgun (WGS) entry which is preliminary data.</text>
</comment>
<organism evidence="2">
    <name type="scientific">marine sediment metagenome</name>
    <dbReference type="NCBI Taxonomy" id="412755"/>
    <lineage>
        <taxon>unclassified sequences</taxon>
        <taxon>metagenomes</taxon>
        <taxon>ecological metagenomes</taxon>
    </lineage>
</organism>
<feature type="domain" description="Transposase DDE" evidence="1">
    <location>
        <begin position="20"/>
        <end position="257"/>
    </location>
</feature>
<proteinExistence type="predicted"/>
<accession>X0W2V4</accession>
<name>X0W2V4_9ZZZZ</name>
<feature type="non-terminal residue" evidence="2">
    <location>
        <position position="258"/>
    </location>
</feature>
<sequence length="258" mass="29447">ELTPVRASSASRYKKITTGRRAIQRLFTELFLQAHQRPPERIVLDLDATDDPIHGHQAGRFFHGYYQNYCYLPLYIFCGEHLLCARLRPSNIDASTGSVKELERIVGQIRAQWPKVKIVIRGDSGFCREALMAWCEANDVDFVLGLAKNERLSDELARELEQAKQQFEAGGQAARVFKDFTYQTRESWSRPRRVIGKAEHLSKGANPRFVVTSILADQIAAQSLYEDEYCARGDMENRIKEQQLCLFADRTSAATMRA</sequence>
<dbReference type="Pfam" id="PF13701">
    <property type="entry name" value="DDE_Tnp_1_4"/>
    <property type="match status" value="1"/>
</dbReference>
<dbReference type="EMBL" id="BARS01036021">
    <property type="protein sequence ID" value="GAG25129.1"/>
    <property type="molecule type" value="Genomic_DNA"/>
</dbReference>
<dbReference type="InterPro" id="IPR047960">
    <property type="entry name" value="Transpos_IS1380"/>
</dbReference>
<dbReference type="AlphaFoldDB" id="X0W2V4"/>
<feature type="non-terminal residue" evidence="2">
    <location>
        <position position="1"/>
    </location>
</feature>
<dbReference type="NCBIfam" id="NF033539">
    <property type="entry name" value="transpos_IS1380"/>
    <property type="match status" value="1"/>
</dbReference>
<gene>
    <name evidence="2" type="ORF">S01H1_55417</name>
</gene>
<dbReference type="InterPro" id="IPR025668">
    <property type="entry name" value="Tnp_DDE_dom"/>
</dbReference>